<dbReference type="AlphaFoldDB" id="B9X9W0"/>
<gene>
    <name evidence="1" type="ORF">Cflav_PD5936</name>
</gene>
<keyword evidence="2" id="KW-1185">Reference proteome</keyword>
<dbReference type="RefSeq" id="WP_007412608.1">
    <property type="nucleotide sequence ID" value="NZ_ABOX02000001.1"/>
</dbReference>
<dbReference type="EMBL" id="ABOX02000001">
    <property type="protein sequence ID" value="EEF63301.1"/>
    <property type="molecule type" value="Genomic_DNA"/>
</dbReference>
<sequence precursor="true">MKKTCLGFFCSLKPSSKLNHFVAQTFLLVWLLLATAFPARAQAPSLSWSNNIGARAFALDGLNNVYASAGNQIIVLNSAGVAQSTNVICPLPGIVKRDAAGNLYFGGNFDGTQNFGGITLTGGCTNCAFGHYGPGWPSCYLAKYSSGGTLQWVTSLGINSYSNRVTDLALNTDGSITVGYDASGVGTLGMFSPTGSNLWTKVLPGSNLGDNMSMKVGSFDGTSGSFLQYRFSGFIRGGFYDSAGNLTTSIAFPPPVWGSPLTGNAEPSTGPTNTTYIAGLSSDTLLPQLQKWSTGGSLVWTQSLGSIEQYILGGDSGGNLYLAGTNGLFSKYDASGSLLWSTNYGTAIEALQTDGAGNGIVSFSNGAVARFGAPPVSSAYQAPALVWTTALGAKPFALDDQNNVYASISNKIIVLNAAGIPQQTNSYCPLPGVVQRDSGGNFYYGGSFDGTQNFGGITLVGGCQNCSLGHYAPGWPSCYLAKYSSNGTLQWATAFSVNSSFNRVTDLALNPDGTITVGYDTSGLASLAMFSASGSNIWSKGLMSSSFGDSMAMKVSTFDGHYGSFLEIRYSGSMIGGFYDAAGNTPFYTLGPPLLWGSSACTNAVAVSGPTNTAFLASLALETAQPQLQKLSTNGVIIWMQPIGGMEQFIVGADAAANLYLSATNGLFSKYDANGNFMWSTNYGAVVTSMLLDNLGSGILSFANGSFSRFGTSGTRPQLVATRNPNSSGFHFRIVGNPQSVFQIFESTDLSHWDSLSSVTNVSGQFDFADTNSTSQVRKFYKAVLVQ</sequence>
<name>B9X9W0_PEDPL</name>
<reference evidence="1 2" key="1">
    <citation type="journal article" date="2011" name="J. Bacteriol.">
        <title>Genome sequence of 'Pedosphaera parvula' Ellin514, an aerobic Verrucomicrobial isolate from pasture soil.</title>
        <authorList>
            <person name="Kant R."/>
            <person name="van Passel M.W."/>
            <person name="Sangwan P."/>
            <person name="Palva A."/>
            <person name="Lucas S."/>
            <person name="Copeland A."/>
            <person name="Lapidus A."/>
            <person name="Glavina Del Rio T."/>
            <person name="Dalin E."/>
            <person name="Tice H."/>
            <person name="Bruce D."/>
            <person name="Goodwin L."/>
            <person name="Pitluck S."/>
            <person name="Chertkov O."/>
            <person name="Larimer F.W."/>
            <person name="Land M.L."/>
            <person name="Hauser L."/>
            <person name="Brettin T.S."/>
            <person name="Detter J.C."/>
            <person name="Han S."/>
            <person name="de Vos W.M."/>
            <person name="Janssen P.H."/>
            <person name="Smidt H."/>
        </authorList>
    </citation>
    <scope>NUCLEOTIDE SEQUENCE [LARGE SCALE GENOMIC DNA]</scope>
    <source>
        <strain evidence="1 2">Ellin514</strain>
    </source>
</reference>
<evidence type="ECO:0000313" key="2">
    <source>
        <dbReference type="Proteomes" id="UP000003688"/>
    </source>
</evidence>
<proteinExistence type="predicted"/>
<dbReference type="OrthoDB" id="53254at2"/>
<dbReference type="Proteomes" id="UP000003688">
    <property type="component" value="Unassembled WGS sequence"/>
</dbReference>
<comment type="caution">
    <text evidence="1">The sequence shown here is derived from an EMBL/GenBank/DDBJ whole genome shotgun (WGS) entry which is preliminary data.</text>
</comment>
<protein>
    <submittedName>
        <fullName evidence="1">Uncharacterized protein</fullName>
    </submittedName>
</protein>
<accession>B9X9W0</accession>
<evidence type="ECO:0000313" key="1">
    <source>
        <dbReference type="EMBL" id="EEF63301.1"/>
    </source>
</evidence>
<dbReference type="SUPFAM" id="SSF50998">
    <property type="entry name" value="Quinoprotein alcohol dehydrogenase-like"/>
    <property type="match status" value="1"/>
</dbReference>
<dbReference type="InterPro" id="IPR011047">
    <property type="entry name" value="Quinoprotein_ADH-like_sf"/>
</dbReference>
<organism evidence="1 2">
    <name type="scientific">Pedosphaera parvula (strain Ellin514)</name>
    <dbReference type="NCBI Taxonomy" id="320771"/>
    <lineage>
        <taxon>Bacteria</taxon>
        <taxon>Pseudomonadati</taxon>
        <taxon>Verrucomicrobiota</taxon>
        <taxon>Pedosphaerae</taxon>
        <taxon>Pedosphaerales</taxon>
        <taxon>Pedosphaeraceae</taxon>
        <taxon>Pedosphaera</taxon>
    </lineage>
</organism>